<dbReference type="InterPro" id="IPR019734">
    <property type="entry name" value="TPR_rpt"/>
</dbReference>
<sequence length="551" mass="59989">MLVLIDNASSSAQVRQLLPASPQCCVVVTSRSALPGLVAREGAVRVTLDTLSPEESVRLLSEAVGSARIEAKSSSALRVAELCGHLPLALRVVAERAAGRPRLSMAELVEEIVGEQHRLDALASDEDELTDVRAVFSWSYQALDPALRQAFRRLGLHAGGEIGIEAAAALMGIGVAGAKRRLRALADAHLLQEITVNRFRLHDLLRSYSVERALADETQEERTQAVRRVLSWYLLTADAARRAYLPYSPAVPLVPAGQVEVTEAFADGPEAMRWFETERLNLLAALRQAIELGQYDIGWKLPMATTGFYELQSHVSDWENNHRIGLQSALALGDPLGEATNRVMLGDVAWRLGRWVEATDMYEHVARLAHDLSVGWLEGFALRGLGLVQEAQENFDAAAELFDSALSVFRSSDFRRGEGMSLLSLGKCARSVGDLSSAVAYGAEAVATFEDIQDTWTVAWGKVALAESLTDLGRRVEAVAHLRSAVEVFRRFGDQRSETLGLLPLGELLLESGDADGARDCWSKAADLQEALRDPTATETRARLAGLEPHA</sequence>
<dbReference type="EMBL" id="JABVEC010000003">
    <property type="protein sequence ID" value="MBC6465257.1"/>
    <property type="molecule type" value="Genomic_DNA"/>
</dbReference>
<dbReference type="SMART" id="SM00028">
    <property type="entry name" value="TPR"/>
    <property type="match status" value="5"/>
</dbReference>
<dbReference type="Gene3D" id="1.25.40.10">
    <property type="entry name" value="Tetratricopeptide repeat domain"/>
    <property type="match status" value="1"/>
</dbReference>
<dbReference type="PANTHER" id="PTHR47691">
    <property type="entry name" value="REGULATOR-RELATED"/>
    <property type="match status" value="1"/>
</dbReference>
<dbReference type="SUPFAM" id="SSF52540">
    <property type="entry name" value="P-loop containing nucleoside triphosphate hydrolases"/>
    <property type="match status" value="1"/>
</dbReference>
<accession>A0ABR7LK88</accession>
<dbReference type="InterPro" id="IPR027417">
    <property type="entry name" value="P-loop_NTPase"/>
</dbReference>
<keyword evidence="2" id="KW-1185">Reference proteome</keyword>
<organism evidence="1 2">
    <name type="scientific">Actinomadura alba</name>
    <dbReference type="NCBI Taxonomy" id="406431"/>
    <lineage>
        <taxon>Bacteria</taxon>
        <taxon>Bacillati</taxon>
        <taxon>Actinomycetota</taxon>
        <taxon>Actinomycetes</taxon>
        <taxon>Streptosporangiales</taxon>
        <taxon>Thermomonosporaceae</taxon>
        <taxon>Actinomadura</taxon>
    </lineage>
</organism>
<comment type="caution">
    <text evidence="1">The sequence shown here is derived from an EMBL/GenBank/DDBJ whole genome shotgun (WGS) entry which is preliminary data.</text>
</comment>
<evidence type="ECO:0000313" key="1">
    <source>
        <dbReference type="EMBL" id="MBC6465257.1"/>
    </source>
</evidence>
<proteinExistence type="predicted"/>
<name>A0ABR7LK88_9ACTN</name>
<dbReference type="InterPro" id="IPR011990">
    <property type="entry name" value="TPR-like_helical_dom_sf"/>
</dbReference>
<dbReference type="SUPFAM" id="SSF48452">
    <property type="entry name" value="TPR-like"/>
    <property type="match status" value="2"/>
</dbReference>
<reference evidence="1 2" key="1">
    <citation type="submission" date="2020-06" db="EMBL/GenBank/DDBJ databases">
        <title>Actinomadura xiongansis sp. nov., isolated from soil of Baiyangdian.</title>
        <authorList>
            <person name="Zhang X."/>
        </authorList>
    </citation>
    <scope>NUCLEOTIDE SEQUENCE [LARGE SCALE GENOMIC DNA]</scope>
    <source>
        <strain evidence="1 2">HBUM206468</strain>
    </source>
</reference>
<dbReference type="PANTHER" id="PTHR47691:SF3">
    <property type="entry name" value="HTH-TYPE TRANSCRIPTIONAL REGULATOR RV0890C-RELATED"/>
    <property type="match status" value="1"/>
</dbReference>
<evidence type="ECO:0000313" key="2">
    <source>
        <dbReference type="Proteomes" id="UP000805614"/>
    </source>
</evidence>
<gene>
    <name evidence="1" type="ORF">HKK74_07105</name>
</gene>
<protein>
    <submittedName>
        <fullName evidence="1">Tetratricopeptide repeat protein</fullName>
    </submittedName>
</protein>
<dbReference type="Pfam" id="PF13424">
    <property type="entry name" value="TPR_12"/>
    <property type="match status" value="1"/>
</dbReference>
<dbReference type="Proteomes" id="UP000805614">
    <property type="component" value="Unassembled WGS sequence"/>
</dbReference>